<accession>A0A6J5RS97</accession>
<evidence type="ECO:0000313" key="1">
    <source>
        <dbReference type="EMBL" id="CAB4197167.1"/>
    </source>
</evidence>
<name>A0A6J5RS97_9CAUD</name>
<reference evidence="1" key="1">
    <citation type="submission" date="2020-05" db="EMBL/GenBank/DDBJ databases">
        <authorList>
            <person name="Chiriac C."/>
            <person name="Salcher M."/>
            <person name="Ghai R."/>
            <person name="Kavagutti S V."/>
        </authorList>
    </citation>
    <scope>NUCLEOTIDE SEQUENCE</scope>
</reference>
<dbReference type="EMBL" id="LR797253">
    <property type="protein sequence ID" value="CAB4197167.1"/>
    <property type="molecule type" value="Genomic_DNA"/>
</dbReference>
<proteinExistence type="predicted"/>
<organism evidence="1">
    <name type="scientific">uncultured Caudovirales phage</name>
    <dbReference type="NCBI Taxonomy" id="2100421"/>
    <lineage>
        <taxon>Viruses</taxon>
        <taxon>Duplodnaviria</taxon>
        <taxon>Heunggongvirae</taxon>
        <taxon>Uroviricota</taxon>
        <taxon>Caudoviricetes</taxon>
        <taxon>Peduoviridae</taxon>
        <taxon>Maltschvirus</taxon>
        <taxon>Maltschvirus maltsch</taxon>
    </lineage>
</organism>
<protein>
    <submittedName>
        <fullName evidence="1">Uncharacterized protein</fullName>
    </submittedName>
</protein>
<sequence>MLIKPDQRTLEALARLSVDTDFIVFKSWLEDVKRSLHAESPQIRDEVLLRWNQGEAQAVNDVLDRIESAQAALRKSR</sequence>
<gene>
    <name evidence="1" type="ORF">UFOVP1304_41</name>
</gene>